<evidence type="ECO:0000313" key="4">
    <source>
        <dbReference type="Proteomes" id="UP000030854"/>
    </source>
</evidence>
<keyword evidence="1" id="KW-0862">Zinc</keyword>
<dbReference type="SUPFAM" id="SSF57756">
    <property type="entry name" value="Retrovirus zinc finger-like domains"/>
    <property type="match status" value="1"/>
</dbReference>
<evidence type="ECO:0000313" key="3">
    <source>
        <dbReference type="EMBL" id="KHJ34625.1"/>
    </source>
</evidence>
<evidence type="ECO:0000259" key="2">
    <source>
        <dbReference type="PROSITE" id="PS50158"/>
    </source>
</evidence>
<dbReference type="GO" id="GO:0003676">
    <property type="term" value="F:nucleic acid binding"/>
    <property type="evidence" value="ECO:0007669"/>
    <property type="project" value="InterPro"/>
</dbReference>
<comment type="caution">
    <text evidence="3">The sequence shown here is derived from an EMBL/GenBank/DDBJ whole genome shotgun (WGS) entry which is preliminary data.</text>
</comment>
<reference evidence="3 4" key="1">
    <citation type="journal article" date="2014" name="BMC Genomics">
        <title>Adaptive genomic structural variation in the grape powdery mildew pathogen, Erysiphe necator.</title>
        <authorList>
            <person name="Jones L."/>
            <person name="Riaz S."/>
            <person name="Morales-Cruz A."/>
            <person name="Amrine K.C."/>
            <person name="McGuire B."/>
            <person name="Gubler W.D."/>
            <person name="Walker M.A."/>
            <person name="Cantu D."/>
        </authorList>
    </citation>
    <scope>NUCLEOTIDE SEQUENCE [LARGE SCALE GENOMIC DNA]</scope>
    <source>
        <strain evidence="4">c</strain>
    </source>
</reference>
<accession>A0A0B1PBA7</accession>
<organism evidence="3 4">
    <name type="scientific">Uncinula necator</name>
    <name type="common">Grape powdery mildew</name>
    <dbReference type="NCBI Taxonomy" id="52586"/>
    <lineage>
        <taxon>Eukaryota</taxon>
        <taxon>Fungi</taxon>
        <taxon>Dikarya</taxon>
        <taxon>Ascomycota</taxon>
        <taxon>Pezizomycotina</taxon>
        <taxon>Leotiomycetes</taxon>
        <taxon>Erysiphales</taxon>
        <taxon>Erysiphaceae</taxon>
        <taxon>Erysiphe</taxon>
    </lineage>
</organism>
<dbReference type="Proteomes" id="UP000030854">
    <property type="component" value="Unassembled WGS sequence"/>
</dbReference>
<dbReference type="Gene3D" id="4.10.60.10">
    <property type="entry name" value="Zinc finger, CCHC-type"/>
    <property type="match status" value="1"/>
</dbReference>
<keyword evidence="4" id="KW-1185">Reference proteome</keyword>
<dbReference type="AlphaFoldDB" id="A0A0B1PBA7"/>
<proteinExistence type="predicted"/>
<dbReference type="InterPro" id="IPR036875">
    <property type="entry name" value="Znf_CCHC_sf"/>
</dbReference>
<dbReference type="GO" id="GO:0008270">
    <property type="term" value="F:zinc ion binding"/>
    <property type="evidence" value="ECO:0007669"/>
    <property type="project" value="UniProtKB-KW"/>
</dbReference>
<dbReference type="EMBL" id="JNVN01000783">
    <property type="protein sequence ID" value="KHJ34625.1"/>
    <property type="molecule type" value="Genomic_DNA"/>
</dbReference>
<dbReference type="InterPro" id="IPR001878">
    <property type="entry name" value="Znf_CCHC"/>
</dbReference>
<keyword evidence="1" id="KW-0479">Metal-binding</keyword>
<dbReference type="Pfam" id="PF00098">
    <property type="entry name" value="zf-CCHC"/>
    <property type="match status" value="1"/>
</dbReference>
<keyword evidence="1" id="KW-0863">Zinc-finger</keyword>
<feature type="domain" description="CCHC-type" evidence="2">
    <location>
        <begin position="260"/>
        <end position="274"/>
    </location>
</feature>
<dbReference type="HOGENOM" id="CLU_1050510_0_0_1"/>
<name>A0A0B1PBA7_UNCNE</name>
<dbReference type="SMART" id="SM00343">
    <property type="entry name" value="ZnF_C2HC"/>
    <property type="match status" value="1"/>
</dbReference>
<sequence length="296" mass="34177">MSPIIENDSNLTPGEKFVKKAWPEAIFPGSIQDDAFTSVKNKVILKPEWQLIRADSEVFLKLSNIQNALQMALIPYHLWSQRVIMDMSGDFHGVRVWAMGKHPTWILLLEAIFATMQRLNVLHSPLTTFSLLSPKNNESPQAFTWRLRDAYYNLSGTDRTSDSTRDLLKELVQTNLPRTWTLAFPHTFSSNNQEIVEMVVQFSSQIMKWPLEDKMTRNSHINTLDNIGPVDLPTIETPSFKTSENEVVEEETYVSNEDICYACGKKGHWANKCPHYQNQHNRQNINKNNGKKFYKF</sequence>
<gene>
    <name evidence="3" type="ORF">EV44_g3373</name>
</gene>
<dbReference type="PROSITE" id="PS50158">
    <property type="entry name" value="ZF_CCHC"/>
    <property type="match status" value="1"/>
</dbReference>
<protein>
    <recommendedName>
        <fullName evidence="2">CCHC-type domain-containing protein</fullName>
    </recommendedName>
</protein>
<evidence type="ECO:0000256" key="1">
    <source>
        <dbReference type="PROSITE-ProRule" id="PRU00047"/>
    </source>
</evidence>